<dbReference type="Proteomes" id="UP000592180">
    <property type="component" value="Unassembled WGS sequence"/>
</dbReference>
<proteinExistence type="predicted"/>
<evidence type="ECO:0000313" key="2">
    <source>
        <dbReference type="Proteomes" id="UP000592180"/>
    </source>
</evidence>
<sequence length="187" mass="21722">MKFSRENWNLSEYENWLDADFEKIRDFNLTEPTIECLLKGFPEDAAPFINFYGEDNFLELQYVSDFHELNSENMNNFVIFGSDGSGNPIGLDKAHKDAVKLIDLDNDLKIITINEDLCEFLECLITYRNFINKVNDLHGENAFFEDRYSLEDIEGLKTEFVAINAKLPERSDFWKNEIALLIANKGL</sequence>
<dbReference type="AlphaFoldDB" id="A0A840KEM3"/>
<comment type="caution">
    <text evidence="1">The sequence shown here is derived from an EMBL/GenBank/DDBJ whole genome shotgun (WGS) entry which is preliminary data.</text>
</comment>
<dbReference type="RefSeq" id="WP_184186155.1">
    <property type="nucleotide sequence ID" value="NZ_JACHLE010000001.1"/>
</dbReference>
<reference evidence="1 2" key="1">
    <citation type="submission" date="2020-08" db="EMBL/GenBank/DDBJ databases">
        <title>Functional genomics of gut bacteria from endangered species of beetles.</title>
        <authorList>
            <person name="Carlos-Shanley C."/>
        </authorList>
    </citation>
    <scope>NUCLEOTIDE SEQUENCE [LARGE SCALE GENOMIC DNA]</scope>
    <source>
        <strain evidence="1 2">S00151</strain>
    </source>
</reference>
<dbReference type="EMBL" id="JACHLE010000001">
    <property type="protein sequence ID" value="MBB4805993.1"/>
    <property type="molecule type" value="Genomic_DNA"/>
</dbReference>
<name>A0A840KEM3_9FLAO</name>
<organism evidence="1 2">
    <name type="scientific">Chryseobacterium defluvii</name>
    <dbReference type="NCBI Taxonomy" id="160396"/>
    <lineage>
        <taxon>Bacteria</taxon>
        <taxon>Pseudomonadati</taxon>
        <taxon>Bacteroidota</taxon>
        <taxon>Flavobacteriia</taxon>
        <taxon>Flavobacteriales</taxon>
        <taxon>Weeksellaceae</taxon>
        <taxon>Chryseobacterium group</taxon>
        <taxon>Chryseobacterium</taxon>
    </lineage>
</organism>
<evidence type="ECO:0008006" key="3">
    <source>
        <dbReference type="Google" id="ProtNLM"/>
    </source>
</evidence>
<keyword evidence="2" id="KW-1185">Reference proteome</keyword>
<accession>A0A840KEM3</accession>
<protein>
    <recommendedName>
        <fullName evidence="3">SUKH-4 immunity protein of toxin-antitoxin system</fullName>
    </recommendedName>
</protein>
<evidence type="ECO:0000313" key="1">
    <source>
        <dbReference type="EMBL" id="MBB4805993.1"/>
    </source>
</evidence>
<gene>
    <name evidence="1" type="ORF">HNP38_001265</name>
</gene>